<dbReference type="EMBL" id="LUGG01000013">
    <property type="protein sequence ID" value="OBZ70777.1"/>
    <property type="molecule type" value="Genomic_DNA"/>
</dbReference>
<dbReference type="AlphaFoldDB" id="A0A1C7M2P9"/>
<gene>
    <name evidence="1" type="ORF">A0H81_09046</name>
</gene>
<sequence length="199" mass="22631">MFKSRVLSTEMAFGVSCLASYRWPSNKSWCAGRSPKVARPELFVWSYRCQARLVLLYRSGWHAASPMLQPVLHWMLSTFSRNIFVANTAGSPLRRILHPLPIQPHGQQTSDHGDESPRVDGCTVYVRRHHALQYRSSRTGVFSECAMLLPTENTGTHRTRIMRSSRHLALLSFFDASIVRPTQAQQKSNVLQPFSVDMS</sequence>
<organism evidence="1 2">
    <name type="scientific">Grifola frondosa</name>
    <name type="common">Maitake</name>
    <name type="synonym">Polyporus frondosus</name>
    <dbReference type="NCBI Taxonomy" id="5627"/>
    <lineage>
        <taxon>Eukaryota</taxon>
        <taxon>Fungi</taxon>
        <taxon>Dikarya</taxon>
        <taxon>Basidiomycota</taxon>
        <taxon>Agaricomycotina</taxon>
        <taxon>Agaricomycetes</taxon>
        <taxon>Polyporales</taxon>
        <taxon>Grifolaceae</taxon>
        <taxon>Grifola</taxon>
    </lineage>
</organism>
<comment type="caution">
    <text evidence="1">The sequence shown here is derived from an EMBL/GenBank/DDBJ whole genome shotgun (WGS) entry which is preliminary data.</text>
</comment>
<dbReference type="Proteomes" id="UP000092993">
    <property type="component" value="Unassembled WGS sequence"/>
</dbReference>
<accession>A0A1C7M2P9</accession>
<proteinExistence type="predicted"/>
<evidence type="ECO:0000313" key="1">
    <source>
        <dbReference type="EMBL" id="OBZ70777.1"/>
    </source>
</evidence>
<evidence type="ECO:0000313" key="2">
    <source>
        <dbReference type="Proteomes" id="UP000092993"/>
    </source>
</evidence>
<name>A0A1C7M2P9_GRIFR</name>
<protein>
    <submittedName>
        <fullName evidence="1">Uncharacterized protein</fullName>
    </submittedName>
</protein>
<reference evidence="1 2" key="1">
    <citation type="submission" date="2016-03" db="EMBL/GenBank/DDBJ databases">
        <title>Whole genome sequencing of Grifola frondosa 9006-11.</title>
        <authorList>
            <person name="Min B."/>
            <person name="Park H."/>
            <person name="Kim J.-G."/>
            <person name="Cho H."/>
            <person name="Oh Y.-L."/>
            <person name="Kong W.-S."/>
            <person name="Choi I.-G."/>
        </authorList>
    </citation>
    <scope>NUCLEOTIDE SEQUENCE [LARGE SCALE GENOMIC DNA]</scope>
    <source>
        <strain evidence="1 2">9006-11</strain>
    </source>
</reference>
<keyword evidence="2" id="KW-1185">Reference proteome</keyword>